<dbReference type="EMBL" id="LAZR01002380">
    <property type="protein sequence ID" value="KKN30785.1"/>
    <property type="molecule type" value="Genomic_DNA"/>
</dbReference>
<comment type="caution">
    <text evidence="1">The sequence shown here is derived from an EMBL/GenBank/DDBJ whole genome shotgun (WGS) entry which is preliminary data.</text>
</comment>
<sequence length="71" mass="8549">MVKKNKYKNKDLWTVTKKKYRLTTRQIEMAKKLGMNPKKFGKYSSNNNQPWKEPLGSFIERCYEKRFNSGI</sequence>
<protein>
    <submittedName>
        <fullName evidence="1">Uncharacterized protein</fullName>
    </submittedName>
</protein>
<organism evidence="1">
    <name type="scientific">marine sediment metagenome</name>
    <dbReference type="NCBI Taxonomy" id="412755"/>
    <lineage>
        <taxon>unclassified sequences</taxon>
        <taxon>metagenomes</taxon>
        <taxon>ecological metagenomes</taxon>
    </lineage>
</organism>
<accession>A0A0F9PG49</accession>
<dbReference type="AlphaFoldDB" id="A0A0F9PG49"/>
<proteinExistence type="predicted"/>
<evidence type="ECO:0000313" key="1">
    <source>
        <dbReference type="EMBL" id="KKN30785.1"/>
    </source>
</evidence>
<name>A0A0F9PG49_9ZZZZ</name>
<reference evidence="1" key="1">
    <citation type="journal article" date="2015" name="Nature">
        <title>Complex archaea that bridge the gap between prokaryotes and eukaryotes.</title>
        <authorList>
            <person name="Spang A."/>
            <person name="Saw J.H."/>
            <person name="Jorgensen S.L."/>
            <person name="Zaremba-Niedzwiedzka K."/>
            <person name="Martijn J."/>
            <person name="Lind A.E."/>
            <person name="van Eijk R."/>
            <person name="Schleper C."/>
            <person name="Guy L."/>
            <person name="Ettema T.J."/>
        </authorList>
    </citation>
    <scope>NUCLEOTIDE SEQUENCE</scope>
</reference>
<gene>
    <name evidence="1" type="ORF">LCGC14_0830500</name>
</gene>